<evidence type="ECO:0000313" key="1">
    <source>
        <dbReference type="EMBL" id="SFJ28816.1"/>
    </source>
</evidence>
<evidence type="ECO:0000313" key="2">
    <source>
        <dbReference type="Proteomes" id="UP000183557"/>
    </source>
</evidence>
<protein>
    <recommendedName>
        <fullName evidence="3">DUF4352 domain-containing protein</fullName>
    </recommendedName>
</protein>
<keyword evidence="2" id="KW-1185">Reference proteome</keyword>
<dbReference type="Proteomes" id="UP000183557">
    <property type="component" value="Unassembled WGS sequence"/>
</dbReference>
<dbReference type="OrthoDB" id="2352213at2"/>
<dbReference type="AlphaFoldDB" id="A0A1I3Q6S2"/>
<gene>
    <name evidence="1" type="ORF">SAMN04487936_101539</name>
</gene>
<dbReference type="RefSeq" id="WP_075034973.1">
    <property type="nucleotide sequence ID" value="NZ_FOSB01000001.1"/>
</dbReference>
<dbReference type="EMBL" id="FOSB01000001">
    <property type="protein sequence ID" value="SFJ28816.1"/>
    <property type="molecule type" value="Genomic_DNA"/>
</dbReference>
<organism evidence="1 2">
    <name type="scientific">Halobacillus dabanensis</name>
    <dbReference type="NCBI Taxonomy" id="240302"/>
    <lineage>
        <taxon>Bacteria</taxon>
        <taxon>Bacillati</taxon>
        <taxon>Bacillota</taxon>
        <taxon>Bacilli</taxon>
        <taxon>Bacillales</taxon>
        <taxon>Bacillaceae</taxon>
        <taxon>Halobacillus</taxon>
    </lineage>
</organism>
<dbReference type="PROSITE" id="PS51257">
    <property type="entry name" value="PROKAR_LIPOPROTEIN"/>
    <property type="match status" value="1"/>
</dbReference>
<sequence length="219" mass="24597">MEKFTLILISFILLAGCSISGQSQQSKAEVKNNPEAVFEIPAKEKYPNNPQAADDRELLKVGDRTEDENGQLTLEAIKEVEKFKQAGPVKVMVKDVKVMNYTPSPDLIDYFHAYTHNEMNFNYIKFTVAIKNTGKQTVNFAPVDLLETNTGEKKDFNDDFYLEHLTGSIKPGEEKVGNMGFVLNETDISDLQSIKIKTSNVLSDKKDSIHGPTTFKIEL</sequence>
<evidence type="ECO:0008006" key="3">
    <source>
        <dbReference type="Google" id="ProtNLM"/>
    </source>
</evidence>
<dbReference type="Gene3D" id="2.60.40.4110">
    <property type="entry name" value="Protein of unknown function DUF4354"/>
    <property type="match status" value="1"/>
</dbReference>
<reference evidence="2" key="1">
    <citation type="submission" date="2016-10" db="EMBL/GenBank/DDBJ databases">
        <authorList>
            <person name="Varghese N."/>
            <person name="Submissions S."/>
        </authorList>
    </citation>
    <scope>NUCLEOTIDE SEQUENCE [LARGE SCALE GENOMIC DNA]</scope>
    <source>
        <strain evidence="2">CGMCC 1.3704</strain>
    </source>
</reference>
<accession>A0A1I3Q6S2</accession>
<name>A0A1I3Q6S2_HALDA</name>
<proteinExistence type="predicted"/>